<comment type="subcellular location">
    <subcellularLocation>
        <location evidence="1">Membrane</location>
        <topology evidence="1">Multi-pass membrane protein</topology>
    </subcellularLocation>
</comment>
<dbReference type="OrthoDB" id="9794225at2"/>
<feature type="transmembrane region" description="Helical" evidence="5">
    <location>
        <begin position="274"/>
        <end position="291"/>
    </location>
</feature>
<feature type="domain" description="Sodium/calcium exchanger membrane region" evidence="6">
    <location>
        <begin position="173"/>
        <end position="315"/>
    </location>
</feature>
<evidence type="ECO:0000256" key="3">
    <source>
        <dbReference type="ARBA" id="ARBA00022989"/>
    </source>
</evidence>
<accession>A0A2S5KRS6</accession>
<evidence type="ECO:0000256" key="5">
    <source>
        <dbReference type="SAM" id="Phobius"/>
    </source>
</evidence>
<feature type="domain" description="Sodium/calcium exchanger membrane region" evidence="6">
    <location>
        <begin position="4"/>
        <end position="144"/>
    </location>
</feature>
<proteinExistence type="predicted"/>
<reference evidence="7 8" key="1">
    <citation type="submission" date="2018-02" db="EMBL/GenBank/DDBJ databases">
        <title>novel marine gammaproteobacteria from coastal saline agro ecosystem.</title>
        <authorList>
            <person name="Krishnan R."/>
            <person name="Ramesh Kumar N."/>
        </authorList>
    </citation>
    <scope>NUCLEOTIDE SEQUENCE [LARGE SCALE GENOMIC DNA]</scope>
    <source>
        <strain evidence="7 8">228</strain>
    </source>
</reference>
<comment type="caution">
    <text evidence="7">The sequence shown here is derived from an EMBL/GenBank/DDBJ whole genome shotgun (WGS) entry which is preliminary data.</text>
</comment>
<organism evidence="7 8">
    <name type="scientific">Proteobacteria bacterium 228</name>
    <dbReference type="NCBI Taxonomy" id="2083153"/>
    <lineage>
        <taxon>Bacteria</taxon>
        <taxon>Pseudomonadati</taxon>
        <taxon>Pseudomonadota</taxon>
    </lineage>
</organism>
<feature type="transmembrane region" description="Helical" evidence="5">
    <location>
        <begin position="73"/>
        <end position="96"/>
    </location>
</feature>
<dbReference type="Pfam" id="PF01699">
    <property type="entry name" value="Na_Ca_ex"/>
    <property type="match status" value="2"/>
</dbReference>
<dbReference type="AlphaFoldDB" id="A0A2S5KRS6"/>
<dbReference type="GO" id="GO:0008273">
    <property type="term" value="F:calcium, potassium:sodium antiporter activity"/>
    <property type="evidence" value="ECO:0007669"/>
    <property type="project" value="TreeGrafter"/>
</dbReference>
<evidence type="ECO:0000256" key="1">
    <source>
        <dbReference type="ARBA" id="ARBA00004141"/>
    </source>
</evidence>
<evidence type="ECO:0000313" key="8">
    <source>
        <dbReference type="Proteomes" id="UP000238196"/>
    </source>
</evidence>
<sequence>MLLALLAILGGLAVLVWSADKFVDGAAATARHFGMPPLLIGMVIIGFGTSAPEMVVSALAASDGNPGLALGNAYGSNITNIALILGLVAIISPIAVHSQVLKKELPVLMGVTLLAAWQLWDGELSRMDAGVLLVVFFALMGWSIYQGMQGKDDALGAEVDSELLEHPMPLKSALLWLLTGLVLLIISSRFLVWGAVEIAHAFGVSDLIIGLTIVAVGTSLPELASSLMAIRKNEHDLALGNVIGSNLFNTLAVVGIAAAIHPLAVDHTVLLRDWTLMAVLTASLFVLGYGFKGKQGRINRVEGALLMAVYLGYSGYLAYTVVSA</sequence>
<protein>
    <submittedName>
        <fullName evidence="7">Calcium/sodium antiporter</fullName>
    </submittedName>
</protein>
<feature type="transmembrane region" description="Helical" evidence="5">
    <location>
        <begin position="173"/>
        <end position="192"/>
    </location>
</feature>
<dbReference type="PANTHER" id="PTHR10846">
    <property type="entry name" value="SODIUM/POTASSIUM/CALCIUM EXCHANGER"/>
    <property type="match status" value="1"/>
</dbReference>
<evidence type="ECO:0000313" key="7">
    <source>
        <dbReference type="EMBL" id="PPC77458.1"/>
    </source>
</evidence>
<dbReference type="GO" id="GO:0006874">
    <property type="term" value="P:intracellular calcium ion homeostasis"/>
    <property type="evidence" value="ECO:0007669"/>
    <property type="project" value="TreeGrafter"/>
</dbReference>
<dbReference type="InterPro" id="IPR004481">
    <property type="entry name" value="K/Na/Ca-exchanger"/>
</dbReference>
<dbReference type="GO" id="GO:0005886">
    <property type="term" value="C:plasma membrane"/>
    <property type="evidence" value="ECO:0007669"/>
    <property type="project" value="TreeGrafter"/>
</dbReference>
<feature type="transmembrane region" description="Helical" evidence="5">
    <location>
        <begin position="238"/>
        <end position="262"/>
    </location>
</feature>
<feature type="transmembrane region" description="Helical" evidence="5">
    <location>
        <begin position="129"/>
        <end position="145"/>
    </location>
</feature>
<dbReference type="GO" id="GO:0005262">
    <property type="term" value="F:calcium channel activity"/>
    <property type="evidence" value="ECO:0007669"/>
    <property type="project" value="TreeGrafter"/>
</dbReference>
<dbReference type="InterPro" id="IPR044880">
    <property type="entry name" value="NCX_ion-bd_dom_sf"/>
</dbReference>
<dbReference type="EMBL" id="PRLP01000033">
    <property type="protein sequence ID" value="PPC77458.1"/>
    <property type="molecule type" value="Genomic_DNA"/>
</dbReference>
<feature type="transmembrane region" description="Helical" evidence="5">
    <location>
        <begin position="303"/>
        <end position="322"/>
    </location>
</feature>
<dbReference type="PANTHER" id="PTHR10846:SF8">
    <property type="entry name" value="INNER MEMBRANE PROTEIN YRBG"/>
    <property type="match status" value="1"/>
</dbReference>
<dbReference type="NCBIfam" id="TIGR00367">
    <property type="entry name" value="calcium/sodium antiporter"/>
    <property type="match status" value="1"/>
</dbReference>
<evidence type="ECO:0000256" key="2">
    <source>
        <dbReference type="ARBA" id="ARBA00022692"/>
    </source>
</evidence>
<keyword evidence="3 5" id="KW-1133">Transmembrane helix</keyword>
<dbReference type="Gene3D" id="1.20.1420.30">
    <property type="entry name" value="NCX, central ion-binding region"/>
    <property type="match status" value="2"/>
</dbReference>
<dbReference type="InterPro" id="IPR004837">
    <property type="entry name" value="NaCa_Exmemb"/>
</dbReference>
<gene>
    <name evidence="7" type="ORF">C4K68_10215</name>
</gene>
<feature type="transmembrane region" description="Helical" evidence="5">
    <location>
        <begin position="38"/>
        <end position="61"/>
    </location>
</feature>
<dbReference type="Proteomes" id="UP000238196">
    <property type="component" value="Unassembled WGS sequence"/>
</dbReference>
<keyword evidence="2 5" id="KW-0812">Transmembrane</keyword>
<evidence type="ECO:0000256" key="4">
    <source>
        <dbReference type="ARBA" id="ARBA00023136"/>
    </source>
</evidence>
<name>A0A2S5KRS6_9PROT</name>
<evidence type="ECO:0000259" key="6">
    <source>
        <dbReference type="Pfam" id="PF01699"/>
    </source>
</evidence>
<keyword evidence="4 5" id="KW-0472">Membrane</keyword>